<keyword evidence="8" id="KW-0378">Hydrolase</keyword>
<evidence type="ECO:0000313" key="21">
    <source>
        <dbReference type="Proteomes" id="UP000775872"/>
    </source>
</evidence>
<accession>A0A9N9ZK38</accession>
<feature type="domain" description="Fibronectin type III-like" evidence="19">
    <location>
        <begin position="717"/>
        <end position="783"/>
    </location>
</feature>
<keyword evidence="12" id="KW-0326">Glycosidase</keyword>
<dbReference type="AlphaFoldDB" id="A0A9N9ZK38"/>
<comment type="catalytic activity">
    <reaction evidence="1">
        <text>Hydrolysis of terminal, non-reducing beta-D-glucosyl residues with release of beta-D-glucose.</text>
        <dbReference type="EC" id="3.2.1.21"/>
    </reaction>
</comment>
<evidence type="ECO:0000256" key="7">
    <source>
        <dbReference type="ARBA" id="ARBA00022729"/>
    </source>
</evidence>
<evidence type="ECO:0000313" key="20">
    <source>
        <dbReference type="EMBL" id="CAH0056937.1"/>
    </source>
</evidence>
<dbReference type="InterPro" id="IPR036881">
    <property type="entry name" value="Glyco_hydro_3_C_sf"/>
</dbReference>
<evidence type="ECO:0000256" key="14">
    <source>
        <dbReference type="ARBA" id="ARBA00070030"/>
    </source>
</evidence>
<dbReference type="GO" id="GO:0005576">
    <property type="term" value="C:extracellular region"/>
    <property type="evidence" value="ECO:0007669"/>
    <property type="project" value="UniProtKB-SubCell"/>
</dbReference>
<dbReference type="Pfam" id="PF14310">
    <property type="entry name" value="Fn3-like"/>
    <property type="match status" value="1"/>
</dbReference>
<evidence type="ECO:0000256" key="15">
    <source>
        <dbReference type="ARBA" id="ARBA00078013"/>
    </source>
</evidence>
<dbReference type="SUPFAM" id="SSF51445">
    <property type="entry name" value="(Trans)glycosidases"/>
    <property type="match status" value="1"/>
</dbReference>
<evidence type="ECO:0000256" key="13">
    <source>
        <dbReference type="ARBA" id="ARBA00023326"/>
    </source>
</evidence>
<dbReference type="InterPro" id="IPR036962">
    <property type="entry name" value="Glyco_hydro_3_N_sf"/>
</dbReference>
<comment type="pathway">
    <text evidence="3">Glycan metabolism; cellulose degradation.</text>
</comment>
<keyword evidence="13" id="KW-0624">Polysaccharide degradation</keyword>
<evidence type="ECO:0000256" key="9">
    <source>
        <dbReference type="ARBA" id="ARBA00023001"/>
    </source>
</evidence>
<dbReference type="Gene3D" id="3.20.20.300">
    <property type="entry name" value="Glycoside hydrolase, family 3, N-terminal domain"/>
    <property type="match status" value="1"/>
</dbReference>
<evidence type="ECO:0000256" key="10">
    <source>
        <dbReference type="ARBA" id="ARBA00023180"/>
    </source>
</evidence>
<keyword evidence="6" id="KW-0964">Secreted</keyword>
<comment type="similarity">
    <text evidence="4">Belongs to the glycosyl hydrolase 3 family.</text>
</comment>
<evidence type="ECO:0000256" key="1">
    <source>
        <dbReference type="ARBA" id="ARBA00000448"/>
    </source>
</evidence>
<dbReference type="OrthoDB" id="416222at2759"/>
<dbReference type="PANTHER" id="PTHR42715">
    <property type="entry name" value="BETA-GLUCOSIDASE"/>
    <property type="match status" value="1"/>
</dbReference>
<keyword evidence="7 18" id="KW-0732">Signal</keyword>
<dbReference type="SMART" id="SM01217">
    <property type="entry name" value="Fn3_like"/>
    <property type="match status" value="1"/>
</dbReference>
<keyword evidence="9" id="KW-0136">Cellulose degradation</keyword>
<dbReference type="FunFam" id="3.20.20.300:FF:000002">
    <property type="entry name" value="Probable beta-glucosidase"/>
    <property type="match status" value="1"/>
</dbReference>
<evidence type="ECO:0000256" key="8">
    <source>
        <dbReference type="ARBA" id="ARBA00022801"/>
    </source>
</evidence>
<evidence type="ECO:0000259" key="19">
    <source>
        <dbReference type="SMART" id="SM01217"/>
    </source>
</evidence>
<reference evidence="20 21" key="2">
    <citation type="submission" date="2021-10" db="EMBL/GenBank/DDBJ databases">
        <authorList>
            <person name="Piombo E."/>
        </authorList>
    </citation>
    <scope>NUCLEOTIDE SEQUENCE [LARGE SCALE GENOMIC DNA]</scope>
</reference>
<dbReference type="EC" id="3.2.1.21" evidence="5"/>
<dbReference type="GO" id="GO:0030245">
    <property type="term" value="P:cellulose catabolic process"/>
    <property type="evidence" value="ECO:0007669"/>
    <property type="project" value="UniProtKB-KW"/>
</dbReference>
<dbReference type="Proteomes" id="UP000775872">
    <property type="component" value="Unassembled WGS sequence"/>
</dbReference>
<name>A0A9N9ZK38_9HYPO</name>
<dbReference type="SUPFAM" id="SSF52279">
    <property type="entry name" value="Beta-D-glucan exohydrolase, C-terminal domain"/>
    <property type="match status" value="1"/>
</dbReference>
<keyword evidence="10" id="KW-0325">Glycoprotein</keyword>
<keyword evidence="21" id="KW-1185">Reference proteome</keyword>
<dbReference type="InterPro" id="IPR026891">
    <property type="entry name" value="Fn3-like"/>
</dbReference>
<evidence type="ECO:0000256" key="6">
    <source>
        <dbReference type="ARBA" id="ARBA00022525"/>
    </source>
</evidence>
<evidence type="ECO:0000256" key="17">
    <source>
        <dbReference type="ARBA" id="ARBA00083611"/>
    </source>
</evidence>
<dbReference type="Gene3D" id="3.40.50.1700">
    <property type="entry name" value="Glycoside hydrolase family 3 C-terminal domain"/>
    <property type="match status" value="1"/>
</dbReference>
<feature type="chain" id="PRO_5040446473" description="Beta-glucosidase cel3A" evidence="18">
    <location>
        <begin position="22"/>
        <end position="811"/>
    </location>
</feature>
<evidence type="ECO:0000256" key="11">
    <source>
        <dbReference type="ARBA" id="ARBA00023277"/>
    </source>
</evidence>
<dbReference type="EMBL" id="CABFOC020000067">
    <property type="protein sequence ID" value="CAH0056937.1"/>
    <property type="molecule type" value="Genomic_DNA"/>
</dbReference>
<organism evidence="20 21">
    <name type="scientific">Clonostachys solani</name>
    <dbReference type="NCBI Taxonomy" id="160281"/>
    <lineage>
        <taxon>Eukaryota</taxon>
        <taxon>Fungi</taxon>
        <taxon>Dikarya</taxon>
        <taxon>Ascomycota</taxon>
        <taxon>Pezizomycotina</taxon>
        <taxon>Sordariomycetes</taxon>
        <taxon>Hypocreomycetidae</taxon>
        <taxon>Hypocreales</taxon>
        <taxon>Bionectriaceae</taxon>
        <taxon>Clonostachys</taxon>
    </lineage>
</organism>
<dbReference type="Pfam" id="PF01915">
    <property type="entry name" value="Glyco_hydro_3_C"/>
    <property type="match status" value="1"/>
</dbReference>
<dbReference type="InterPro" id="IPR013783">
    <property type="entry name" value="Ig-like_fold"/>
</dbReference>
<sequence length="811" mass="87914">MVAFTPGPAARFLCGLPLASSLISQVPLAANPAVFDGNITSDSYFYGQSPPVYPSPQGTGHGPWASAYTKARALVARMTPDEKVTLTAGSRAETGCMGNIAAVPRVGFPGFCLSDAGNGLRDTDYVNGWSSGIHVGARRSSWNKELARDRGRWMAEEYRAKGVHVLLGPMVGAMGRVVEGGRNWEGVSPDPYHAGALGAESVVGIQSTGVAACIKHFVGNEQELHRNPIIDEQGHYVESLSSNIDDKTLHEHYMWPFQDAVRAGTVSVMCSYNRLNNSYACQNSKLLNGHLKGEMGFQGYVMTDWFAQHGGIASANAGLDMVLPISHFWGSNLTDAIANGTMSAARLDDMATRILASWYFLGQDTSFPPTGIGMPYDVNAPHQRIDAKNPAARETLLKSAIEGQVLVKNDKNSLPLKSPRMVSIFGYDAKGPDKIVFNTGLVDLNHSISADLGVLPLIQQNHTLSVGGGSGDNSPAYVDAPINALQRKAQDDGSSLLWDLESQDPAVNPTSDVCLVFVNAFASEAYDRQGLTDAYSDTLVTNVASKCNNTIVVVHNAGIRLVDNWVDHPNITGLVFAHLPGQDTGRAIVDLLYGKINPSGRLPYTVARQAEDYGHLLHVSRREGKFWRFPQSDFTEGSLTDYRAFDAQGIEPRYEFGFGLSYTTFDYSRLLVTQHDDSPEAFPPAAQVEQGGNPHLWDEVATVSVVVANTGTVDGSEVAQLYVGIPGGPVRQLRGFEKVYIPAGEEIQVAFTLTRRDLSVWDVASQQWLLQRGGYRIYVGRSSRDLPLQGTLRIGYIHRASACDGSCVLQR</sequence>
<keyword evidence="11" id="KW-0119">Carbohydrate metabolism</keyword>
<reference evidence="21" key="1">
    <citation type="submission" date="2019-06" db="EMBL/GenBank/DDBJ databases">
        <authorList>
            <person name="Broberg M."/>
        </authorList>
    </citation>
    <scope>NUCLEOTIDE SEQUENCE [LARGE SCALE GENOMIC DNA]</scope>
</reference>
<evidence type="ECO:0000256" key="12">
    <source>
        <dbReference type="ARBA" id="ARBA00023295"/>
    </source>
</evidence>
<dbReference type="Pfam" id="PF00933">
    <property type="entry name" value="Glyco_hydro_3"/>
    <property type="match status" value="1"/>
</dbReference>
<dbReference type="InterPro" id="IPR050288">
    <property type="entry name" value="Cellulose_deg_GH3"/>
</dbReference>
<evidence type="ECO:0000256" key="4">
    <source>
        <dbReference type="ARBA" id="ARBA00005336"/>
    </source>
</evidence>
<evidence type="ECO:0000256" key="18">
    <source>
        <dbReference type="SAM" id="SignalP"/>
    </source>
</evidence>
<comment type="subcellular location">
    <subcellularLocation>
        <location evidence="2">Secreted</location>
    </subcellularLocation>
</comment>
<feature type="signal peptide" evidence="18">
    <location>
        <begin position="1"/>
        <end position="21"/>
    </location>
</feature>
<dbReference type="InterPro" id="IPR001764">
    <property type="entry name" value="Glyco_hydro_3_N"/>
</dbReference>
<evidence type="ECO:0000256" key="2">
    <source>
        <dbReference type="ARBA" id="ARBA00004613"/>
    </source>
</evidence>
<dbReference type="PANTHER" id="PTHR42715:SF5">
    <property type="entry name" value="BETA-GLUCOSIDASE M-RELATED"/>
    <property type="match status" value="1"/>
</dbReference>
<gene>
    <name evidence="20" type="ORF">CSOL1703_00018176</name>
</gene>
<dbReference type="InterPro" id="IPR002772">
    <property type="entry name" value="Glyco_hydro_3_C"/>
</dbReference>
<dbReference type="GO" id="GO:0008422">
    <property type="term" value="F:beta-glucosidase activity"/>
    <property type="evidence" value="ECO:0007669"/>
    <property type="project" value="UniProtKB-EC"/>
</dbReference>
<dbReference type="PRINTS" id="PR00133">
    <property type="entry name" value="GLHYDRLASE3"/>
</dbReference>
<evidence type="ECO:0000256" key="3">
    <source>
        <dbReference type="ARBA" id="ARBA00004987"/>
    </source>
</evidence>
<dbReference type="InterPro" id="IPR017853">
    <property type="entry name" value="GH"/>
</dbReference>
<dbReference type="Gene3D" id="2.60.40.10">
    <property type="entry name" value="Immunoglobulins"/>
    <property type="match status" value="1"/>
</dbReference>
<proteinExistence type="inferred from homology"/>
<protein>
    <recommendedName>
        <fullName evidence="14">Beta-glucosidase cel3A</fullName>
        <ecNumber evidence="5">3.2.1.21</ecNumber>
    </recommendedName>
    <alternativeName>
        <fullName evidence="15">Beta-D-glucoside glucohydrolase cel3A</fullName>
    </alternativeName>
    <alternativeName>
        <fullName evidence="17">Cellobiase cel3A</fullName>
    </alternativeName>
    <alternativeName>
        <fullName evidence="16">Gentiobiase cel3A</fullName>
    </alternativeName>
</protein>
<evidence type="ECO:0000256" key="16">
    <source>
        <dbReference type="ARBA" id="ARBA00083231"/>
    </source>
</evidence>
<comment type="caution">
    <text evidence="20">The sequence shown here is derived from an EMBL/GenBank/DDBJ whole genome shotgun (WGS) entry which is preliminary data.</text>
</comment>
<evidence type="ECO:0000256" key="5">
    <source>
        <dbReference type="ARBA" id="ARBA00012744"/>
    </source>
</evidence>
<dbReference type="FunFam" id="2.60.40.10:FF:000757">
    <property type="entry name" value="Beta-glucosidase G"/>
    <property type="match status" value="1"/>
</dbReference>